<proteinExistence type="predicted"/>
<name>A0A8K0NVV4_LADFU</name>
<keyword evidence="3" id="KW-0812">Transmembrane</keyword>
<keyword evidence="3" id="KW-1133">Transmembrane helix</keyword>
<keyword evidence="1" id="KW-0175">Coiled coil</keyword>
<feature type="coiled-coil region" evidence="1">
    <location>
        <begin position="336"/>
        <end position="378"/>
    </location>
</feature>
<reference evidence="4" key="2">
    <citation type="submission" date="2017-10" db="EMBL/GenBank/DDBJ databases">
        <title>Ladona fulva Genome sequencing and assembly.</title>
        <authorList>
            <person name="Murali S."/>
            <person name="Richards S."/>
            <person name="Bandaranaike D."/>
            <person name="Bellair M."/>
            <person name="Blankenburg K."/>
            <person name="Chao H."/>
            <person name="Dinh H."/>
            <person name="Doddapaneni H."/>
            <person name="Dugan-Rocha S."/>
            <person name="Elkadiri S."/>
            <person name="Gnanaolivu R."/>
            <person name="Hernandez B."/>
            <person name="Skinner E."/>
            <person name="Javaid M."/>
            <person name="Lee S."/>
            <person name="Li M."/>
            <person name="Ming W."/>
            <person name="Munidasa M."/>
            <person name="Muniz J."/>
            <person name="Nguyen L."/>
            <person name="Hughes D."/>
            <person name="Osuji N."/>
            <person name="Pu L.-L."/>
            <person name="Puazo M."/>
            <person name="Qu C."/>
            <person name="Quiroz J."/>
            <person name="Raj R."/>
            <person name="Weissenberger G."/>
            <person name="Xin Y."/>
            <person name="Zou X."/>
            <person name="Han Y."/>
            <person name="Worley K."/>
            <person name="Muzny D."/>
            <person name="Gibbs R."/>
        </authorList>
    </citation>
    <scope>NUCLEOTIDE SEQUENCE</scope>
    <source>
        <strain evidence="4">Sampled in the wild</strain>
    </source>
</reference>
<dbReference type="EMBL" id="KZ308170">
    <property type="protein sequence ID" value="KAG8223683.1"/>
    <property type="molecule type" value="Genomic_DNA"/>
</dbReference>
<evidence type="ECO:0000313" key="4">
    <source>
        <dbReference type="EMBL" id="KAG8223683.1"/>
    </source>
</evidence>
<feature type="non-terminal residue" evidence="4">
    <location>
        <position position="432"/>
    </location>
</feature>
<gene>
    <name evidence="4" type="ORF">J437_LFUL004048</name>
</gene>
<keyword evidence="5" id="KW-1185">Reference proteome</keyword>
<feature type="region of interest" description="Disordered" evidence="2">
    <location>
        <begin position="210"/>
        <end position="255"/>
    </location>
</feature>
<dbReference type="AlphaFoldDB" id="A0A8K0NVV4"/>
<organism evidence="4 5">
    <name type="scientific">Ladona fulva</name>
    <name type="common">Scarce chaser dragonfly</name>
    <name type="synonym">Libellula fulva</name>
    <dbReference type="NCBI Taxonomy" id="123851"/>
    <lineage>
        <taxon>Eukaryota</taxon>
        <taxon>Metazoa</taxon>
        <taxon>Ecdysozoa</taxon>
        <taxon>Arthropoda</taxon>
        <taxon>Hexapoda</taxon>
        <taxon>Insecta</taxon>
        <taxon>Pterygota</taxon>
        <taxon>Palaeoptera</taxon>
        <taxon>Odonata</taxon>
        <taxon>Epiprocta</taxon>
        <taxon>Anisoptera</taxon>
        <taxon>Libelluloidea</taxon>
        <taxon>Libellulidae</taxon>
        <taxon>Ladona</taxon>
    </lineage>
</organism>
<sequence>MFYGEMNIKQILRITFYLISVFQNSKAECIPFLGESKDCGVPEERGEELFVRPKVYRLSILQLLIIFLILLIIYYSIRRLLQSERKKEEEQNKEIFCNCPIAETSPDITETEKLSWESTSICEVPESENSKGLITVSLIKGYNNLRIFQTKACLKNKESLKLDLTYKTLVCFTEKVVLKDRRPPAARTIFTVGWAAVFRNTSIELESQNNEGVASAEVGTNAAGEWEEVSNEEGKGNYEGEEDYEQGGMNSDRQGNDVETVVNKEESESDEEDQWEEIEDCEKCINGIIIPENRRMLTEAEENELLAKELIDGMVRKMLDSSTGGVPTTMEEKVYMEDLLETKLALEEEWENLERTRNNNWQDRMRKADEYLRALRSQVQQLSDFSKEHGNLDSLTCPYGRPSRSAENVSRTKLEPAYTGIHGMPPMIQPLI</sequence>
<evidence type="ECO:0000256" key="1">
    <source>
        <dbReference type="SAM" id="Coils"/>
    </source>
</evidence>
<feature type="transmembrane region" description="Helical" evidence="3">
    <location>
        <begin position="55"/>
        <end position="77"/>
    </location>
</feature>
<evidence type="ECO:0000256" key="2">
    <source>
        <dbReference type="SAM" id="MobiDB-lite"/>
    </source>
</evidence>
<accession>A0A8K0NVV4</accession>
<keyword evidence="3" id="KW-0472">Membrane</keyword>
<protein>
    <submittedName>
        <fullName evidence="4">Uncharacterized protein</fullName>
    </submittedName>
</protein>
<evidence type="ECO:0000256" key="3">
    <source>
        <dbReference type="SAM" id="Phobius"/>
    </source>
</evidence>
<dbReference type="Proteomes" id="UP000792457">
    <property type="component" value="Unassembled WGS sequence"/>
</dbReference>
<comment type="caution">
    <text evidence="4">The sequence shown here is derived from an EMBL/GenBank/DDBJ whole genome shotgun (WGS) entry which is preliminary data.</text>
</comment>
<evidence type="ECO:0000313" key="5">
    <source>
        <dbReference type="Proteomes" id="UP000792457"/>
    </source>
</evidence>
<reference evidence="4" key="1">
    <citation type="submission" date="2013-04" db="EMBL/GenBank/DDBJ databases">
        <authorList>
            <person name="Qu J."/>
            <person name="Murali S.C."/>
            <person name="Bandaranaike D."/>
            <person name="Bellair M."/>
            <person name="Blankenburg K."/>
            <person name="Chao H."/>
            <person name="Dinh H."/>
            <person name="Doddapaneni H."/>
            <person name="Downs B."/>
            <person name="Dugan-Rocha S."/>
            <person name="Elkadiri S."/>
            <person name="Gnanaolivu R.D."/>
            <person name="Hernandez B."/>
            <person name="Javaid M."/>
            <person name="Jayaseelan J.C."/>
            <person name="Lee S."/>
            <person name="Li M."/>
            <person name="Ming W."/>
            <person name="Munidasa M."/>
            <person name="Muniz J."/>
            <person name="Nguyen L."/>
            <person name="Ongeri F."/>
            <person name="Osuji N."/>
            <person name="Pu L.-L."/>
            <person name="Puazo M."/>
            <person name="Qu C."/>
            <person name="Quiroz J."/>
            <person name="Raj R."/>
            <person name="Weissenberger G."/>
            <person name="Xin Y."/>
            <person name="Zou X."/>
            <person name="Han Y."/>
            <person name="Richards S."/>
            <person name="Worley K."/>
            <person name="Muzny D."/>
            <person name="Gibbs R."/>
        </authorList>
    </citation>
    <scope>NUCLEOTIDE SEQUENCE</scope>
    <source>
        <strain evidence="4">Sampled in the wild</strain>
    </source>
</reference>